<proteinExistence type="predicted"/>
<evidence type="ECO:0000259" key="2">
    <source>
        <dbReference type="Pfam" id="PF11495"/>
    </source>
</evidence>
<dbReference type="PANTHER" id="PTHR34293:SF1">
    <property type="entry name" value="HTH-TYPE TRANSCRIPTIONAL REGULATOR TRMBL2"/>
    <property type="match status" value="1"/>
</dbReference>
<dbReference type="AlphaFoldDB" id="A0A1F2PM67"/>
<dbReference type="InterPro" id="IPR036388">
    <property type="entry name" value="WH-like_DNA-bd_sf"/>
</dbReference>
<dbReference type="Proteomes" id="UP000176244">
    <property type="component" value="Unassembled WGS sequence"/>
</dbReference>
<evidence type="ECO:0000313" key="4">
    <source>
        <dbReference type="Proteomes" id="UP000176244"/>
    </source>
</evidence>
<dbReference type="RefSeq" id="WP_070369480.1">
    <property type="nucleotide sequence ID" value="NZ_LKEU01000009.1"/>
</dbReference>
<dbReference type="CDD" id="cd09124">
    <property type="entry name" value="PLDc_like_TrmB_middle"/>
    <property type="match status" value="1"/>
</dbReference>
<reference evidence="3 4" key="1">
    <citation type="submission" date="2015-09" db="EMBL/GenBank/DDBJ databases">
        <title>Genome sequence of Acetobacterium wieringae DSM 1911.</title>
        <authorList>
            <person name="Poehlein A."/>
            <person name="Bengelsdorf F.R."/>
            <person name="Schiel-Bengelsdorf B."/>
            <person name="Duerre P."/>
            <person name="Daniel R."/>
        </authorList>
    </citation>
    <scope>NUCLEOTIDE SEQUENCE [LARGE SCALE GENOMIC DNA]</scope>
    <source>
        <strain evidence="3 4">DSM 1911</strain>
    </source>
</reference>
<evidence type="ECO:0000313" key="3">
    <source>
        <dbReference type="EMBL" id="OFV72478.1"/>
    </source>
</evidence>
<dbReference type="InterPro" id="IPR002831">
    <property type="entry name" value="Tscrpt_reg_TrmB_N"/>
</dbReference>
<dbReference type="EMBL" id="LKEU01000009">
    <property type="protein sequence ID" value="OFV72478.1"/>
    <property type="molecule type" value="Genomic_DNA"/>
</dbReference>
<feature type="domain" description="Transcription regulator TrmB C-terminal" evidence="2">
    <location>
        <begin position="107"/>
        <end position="200"/>
    </location>
</feature>
<name>A0A1F2PM67_9FIRM</name>
<evidence type="ECO:0000259" key="1">
    <source>
        <dbReference type="Pfam" id="PF01978"/>
    </source>
</evidence>
<dbReference type="InterPro" id="IPR036390">
    <property type="entry name" value="WH_DNA-bd_sf"/>
</dbReference>
<organism evidence="3 4">
    <name type="scientific">Acetobacterium wieringae</name>
    <dbReference type="NCBI Taxonomy" id="52694"/>
    <lineage>
        <taxon>Bacteria</taxon>
        <taxon>Bacillati</taxon>
        <taxon>Bacillota</taxon>
        <taxon>Clostridia</taxon>
        <taxon>Eubacteriales</taxon>
        <taxon>Eubacteriaceae</taxon>
        <taxon>Acetobacterium</taxon>
    </lineage>
</organism>
<dbReference type="Gene3D" id="1.10.10.10">
    <property type="entry name" value="Winged helix-like DNA-binding domain superfamily/Winged helix DNA-binding domain"/>
    <property type="match status" value="1"/>
</dbReference>
<feature type="domain" description="Transcription regulator TrmB N-terminal" evidence="1">
    <location>
        <begin position="7"/>
        <end position="72"/>
    </location>
</feature>
<accession>A0A1F2PM67</accession>
<dbReference type="OrthoDB" id="1493540at2"/>
<protein>
    <submittedName>
        <fullName evidence="3">Sugar-specific transcriptional regulator TrmB</fullName>
    </submittedName>
</protein>
<gene>
    <name evidence="3" type="ORF">ACWI_00810</name>
</gene>
<dbReference type="InterPro" id="IPR051797">
    <property type="entry name" value="TrmB-like"/>
</dbReference>
<dbReference type="PANTHER" id="PTHR34293">
    <property type="entry name" value="HTH-TYPE TRANSCRIPTIONAL REGULATOR TRMBL2"/>
    <property type="match status" value="1"/>
</dbReference>
<dbReference type="Pfam" id="PF11495">
    <property type="entry name" value="Regulator_TrmB"/>
    <property type="match status" value="1"/>
</dbReference>
<dbReference type="STRING" id="52694.ACWI_00810"/>
<dbReference type="SUPFAM" id="SSF46785">
    <property type="entry name" value="Winged helix' DNA-binding domain"/>
    <property type="match status" value="1"/>
</dbReference>
<comment type="caution">
    <text evidence="3">The sequence shown here is derived from an EMBL/GenBank/DDBJ whole genome shotgun (WGS) entry which is preliminary data.</text>
</comment>
<dbReference type="Pfam" id="PF01978">
    <property type="entry name" value="TrmB"/>
    <property type="match status" value="1"/>
</dbReference>
<sequence>MEIVERLTQFGLTRHEAVIYLTLLSEGDLNGYEVAKTTGISRSNAYTSLASLVEKGGAYVIEEATIRYTPVAISEFCDNKIRKLQAARQELIDTIPRKRDAVEGYITIKGEGNILNKLRNMILEARERVYISVPGQILETVTPDIEAAIDRGIKMVIITNGAWALAGTIIHRSDQPLQQIRLIADSTNVLTGDINNGEYSTCLYSRKQNLVDLFKDAMKNEIKLIEMTKGNQ</sequence>
<dbReference type="InterPro" id="IPR021586">
    <property type="entry name" value="Tscrpt_reg_TrmB_C"/>
</dbReference>